<dbReference type="InterPro" id="IPR029058">
    <property type="entry name" value="AB_hydrolase_fold"/>
</dbReference>
<dbReference type="GO" id="GO:0008239">
    <property type="term" value="F:dipeptidyl-peptidase activity"/>
    <property type="evidence" value="ECO:0007669"/>
    <property type="project" value="TreeGrafter"/>
</dbReference>
<dbReference type="WBParaSite" id="jg12277">
    <property type="protein sequence ID" value="jg12277"/>
    <property type="gene ID" value="jg12277"/>
</dbReference>
<dbReference type="Gene3D" id="3.40.50.1820">
    <property type="entry name" value="alpha/beta hydrolase"/>
    <property type="match status" value="2"/>
</dbReference>
<keyword evidence="3" id="KW-0732">Signal</keyword>
<sequence length="639" mass="72992">MPKTRTQKIPSLNGLLWVLPMEVPWLCGSAKNTLPNVLAQSVILQPSNLHLTFGPMRSQLKRPIPTIAMSVGTESRVERMNEQLNLQPKIDDLRVDYKDYQHLHHNLLSLFDIPVLFNKVNLGPFSDSCDISDVCQIMTNETGGANGDAERVLQLASMLYTASYGKFKGINNDYKGLVNYLSNINYDEKNLMQASARSYLWQQCSEFGQFMSTDSGRGLFASSVPNDYFIALCSDVFHHSISVETLKTALKNTLDVYGGRSHYYTGTNTLIFHGQTDPWKNLGVNSTKDSSSKVYLTSDVGHAAVLQPPKDTDPYSLKFARKNVLNAQVKKWVKAASNHQKLAIPKKDTKEESKVEPTSPKYPEIKNWEGSIEYAEHPTIHPFKDFKAFVAQRKDKLVADQQPKRRPPGFTDTLRRHMLLNKQDYANNTGHVHNKYLKTGFILQDVDHFDKTNALQYSQRFFSNYQFQRDQNASRFLMLGGEAAIDWEYVEGVTFQYYQWAKDFKAVIQPFDTLSVANLRYLNTEQVLADTAVFVTNMNKAENQTNPRWISGAIASSAPLQAKVDFFEYMQKVESDVKAYGKEGCHSAVRRYFSWIRQKMNTRPGRVQVKAVFCFSNDWHENYADEKMLNILLPQKFMI</sequence>
<dbReference type="PANTHER" id="PTHR11010:SF117">
    <property type="entry name" value="SERINE PROTEASE 16"/>
    <property type="match status" value="1"/>
</dbReference>
<evidence type="ECO:0000256" key="1">
    <source>
        <dbReference type="ARBA" id="ARBA00011079"/>
    </source>
</evidence>
<dbReference type="AlphaFoldDB" id="A0A915CTK7"/>
<reference evidence="8" key="1">
    <citation type="submission" date="2022-11" db="UniProtKB">
        <authorList>
            <consortium name="WormBaseParasite"/>
        </authorList>
    </citation>
    <scope>IDENTIFICATION</scope>
</reference>
<evidence type="ECO:0000313" key="8">
    <source>
        <dbReference type="WBParaSite" id="jg12277"/>
    </source>
</evidence>
<dbReference type="PANTHER" id="PTHR11010">
    <property type="entry name" value="PROTEASE S28 PRO-X CARBOXYPEPTIDASE-RELATED"/>
    <property type="match status" value="1"/>
</dbReference>
<comment type="similarity">
    <text evidence="1">Belongs to the peptidase S28 family.</text>
</comment>
<dbReference type="InterPro" id="IPR008758">
    <property type="entry name" value="Peptidase_S28"/>
</dbReference>
<feature type="compositionally biased region" description="Basic and acidic residues" evidence="6">
    <location>
        <begin position="345"/>
        <end position="355"/>
    </location>
</feature>
<dbReference type="Pfam" id="PF05577">
    <property type="entry name" value="Peptidase_S28"/>
    <property type="match status" value="2"/>
</dbReference>
<protein>
    <submittedName>
        <fullName evidence="8">Uncharacterized protein</fullName>
    </submittedName>
</protein>
<evidence type="ECO:0000313" key="7">
    <source>
        <dbReference type="Proteomes" id="UP000887574"/>
    </source>
</evidence>
<keyword evidence="4" id="KW-0378">Hydrolase</keyword>
<organism evidence="7 8">
    <name type="scientific">Ditylenchus dipsaci</name>
    <dbReference type="NCBI Taxonomy" id="166011"/>
    <lineage>
        <taxon>Eukaryota</taxon>
        <taxon>Metazoa</taxon>
        <taxon>Ecdysozoa</taxon>
        <taxon>Nematoda</taxon>
        <taxon>Chromadorea</taxon>
        <taxon>Rhabditida</taxon>
        <taxon>Tylenchina</taxon>
        <taxon>Tylenchomorpha</taxon>
        <taxon>Sphaerularioidea</taxon>
        <taxon>Anguinidae</taxon>
        <taxon>Anguininae</taxon>
        <taxon>Ditylenchus</taxon>
    </lineage>
</organism>
<evidence type="ECO:0000256" key="4">
    <source>
        <dbReference type="ARBA" id="ARBA00022801"/>
    </source>
</evidence>
<dbReference type="GO" id="GO:0006508">
    <property type="term" value="P:proteolysis"/>
    <property type="evidence" value="ECO:0007669"/>
    <property type="project" value="UniProtKB-KW"/>
</dbReference>
<keyword evidence="5" id="KW-0325">Glycoprotein</keyword>
<evidence type="ECO:0000256" key="2">
    <source>
        <dbReference type="ARBA" id="ARBA00022670"/>
    </source>
</evidence>
<keyword evidence="7" id="KW-1185">Reference proteome</keyword>
<evidence type="ECO:0000256" key="3">
    <source>
        <dbReference type="ARBA" id="ARBA00022729"/>
    </source>
</evidence>
<accession>A0A915CTK7</accession>
<keyword evidence="2" id="KW-0645">Protease</keyword>
<feature type="region of interest" description="Disordered" evidence="6">
    <location>
        <begin position="343"/>
        <end position="362"/>
    </location>
</feature>
<dbReference type="GO" id="GO:0070008">
    <property type="term" value="F:serine-type exopeptidase activity"/>
    <property type="evidence" value="ECO:0007669"/>
    <property type="project" value="InterPro"/>
</dbReference>
<name>A0A915CTK7_9BILA</name>
<proteinExistence type="inferred from homology"/>
<dbReference type="Proteomes" id="UP000887574">
    <property type="component" value="Unplaced"/>
</dbReference>
<evidence type="ECO:0000256" key="6">
    <source>
        <dbReference type="SAM" id="MobiDB-lite"/>
    </source>
</evidence>
<evidence type="ECO:0000256" key="5">
    <source>
        <dbReference type="ARBA" id="ARBA00023180"/>
    </source>
</evidence>